<evidence type="ECO:0000313" key="2">
    <source>
        <dbReference type="EMBL" id="CAE7357999.1"/>
    </source>
</evidence>
<sequence>EDIVVDMPADVPPEVEELATHDPEKEGNALDMVKEGDQAKAMEQAEAANAQ</sequence>
<dbReference type="EMBL" id="CAJNJA010015209">
    <property type="protein sequence ID" value="CAE7357999.1"/>
    <property type="molecule type" value="Genomic_DNA"/>
</dbReference>
<name>A0A812PLJ3_9DINO</name>
<keyword evidence="3" id="KW-1185">Reference proteome</keyword>
<organism evidence="2 3">
    <name type="scientific">Symbiodinium necroappetens</name>
    <dbReference type="NCBI Taxonomy" id="1628268"/>
    <lineage>
        <taxon>Eukaryota</taxon>
        <taxon>Sar</taxon>
        <taxon>Alveolata</taxon>
        <taxon>Dinophyceae</taxon>
        <taxon>Suessiales</taxon>
        <taxon>Symbiodiniaceae</taxon>
        <taxon>Symbiodinium</taxon>
    </lineage>
</organism>
<proteinExistence type="predicted"/>
<accession>A0A812PLJ3</accession>
<comment type="caution">
    <text evidence="2">The sequence shown here is derived from an EMBL/GenBank/DDBJ whole genome shotgun (WGS) entry which is preliminary data.</text>
</comment>
<reference evidence="2" key="1">
    <citation type="submission" date="2021-02" db="EMBL/GenBank/DDBJ databases">
        <authorList>
            <person name="Dougan E. K."/>
            <person name="Rhodes N."/>
            <person name="Thang M."/>
            <person name="Chan C."/>
        </authorList>
    </citation>
    <scope>NUCLEOTIDE SEQUENCE</scope>
</reference>
<gene>
    <name evidence="2" type="ORF">SNEC2469_LOCUS9395</name>
</gene>
<feature type="region of interest" description="Disordered" evidence="1">
    <location>
        <begin position="1"/>
        <end position="27"/>
    </location>
</feature>
<evidence type="ECO:0000256" key="1">
    <source>
        <dbReference type="SAM" id="MobiDB-lite"/>
    </source>
</evidence>
<evidence type="ECO:0000313" key="3">
    <source>
        <dbReference type="Proteomes" id="UP000601435"/>
    </source>
</evidence>
<protein>
    <submittedName>
        <fullName evidence="2">Uncharacterized protein</fullName>
    </submittedName>
</protein>
<feature type="compositionally biased region" description="Basic and acidic residues" evidence="1">
    <location>
        <begin position="18"/>
        <end position="27"/>
    </location>
</feature>
<feature type="non-terminal residue" evidence="2">
    <location>
        <position position="51"/>
    </location>
</feature>
<dbReference type="AlphaFoldDB" id="A0A812PLJ3"/>
<dbReference type="Proteomes" id="UP000601435">
    <property type="component" value="Unassembled WGS sequence"/>
</dbReference>
<dbReference type="OrthoDB" id="10410856at2759"/>